<reference evidence="1" key="1">
    <citation type="journal article" date="2023" name="PLoS Negl. Trop. Dis.">
        <title>A genome sequence for Biomphalaria pfeifferi, the major vector snail for the human-infecting parasite Schistosoma mansoni.</title>
        <authorList>
            <person name="Bu L."/>
            <person name="Lu L."/>
            <person name="Laidemitt M.R."/>
            <person name="Zhang S.M."/>
            <person name="Mutuku M."/>
            <person name="Mkoji G."/>
            <person name="Steinauer M."/>
            <person name="Loker E.S."/>
        </authorList>
    </citation>
    <scope>NUCLEOTIDE SEQUENCE</scope>
    <source>
        <strain evidence="1">KasaAsao</strain>
    </source>
</reference>
<dbReference type="Proteomes" id="UP001233172">
    <property type="component" value="Unassembled WGS sequence"/>
</dbReference>
<evidence type="ECO:0000313" key="2">
    <source>
        <dbReference type="Proteomes" id="UP001233172"/>
    </source>
</evidence>
<dbReference type="EMBL" id="JASAOG010000096">
    <property type="protein sequence ID" value="KAK0052292.1"/>
    <property type="molecule type" value="Genomic_DNA"/>
</dbReference>
<evidence type="ECO:0000313" key="1">
    <source>
        <dbReference type="EMBL" id="KAK0052292.1"/>
    </source>
</evidence>
<proteinExistence type="predicted"/>
<name>A0AAD8F5B0_BIOPF</name>
<gene>
    <name evidence="1" type="ORF">Bpfe_018375</name>
</gene>
<accession>A0AAD8F5B0</accession>
<protein>
    <submittedName>
        <fullName evidence="1">Uncharacterized protein</fullName>
    </submittedName>
</protein>
<keyword evidence="2" id="KW-1185">Reference proteome</keyword>
<reference evidence="1" key="2">
    <citation type="submission" date="2023-04" db="EMBL/GenBank/DDBJ databases">
        <authorList>
            <person name="Bu L."/>
            <person name="Lu L."/>
            <person name="Laidemitt M.R."/>
            <person name="Zhang S.M."/>
            <person name="Mutuku M."/>
            <person name="Mkoji G."/>
            <person name="Steinauer M."/>
            <person name="Loker E.S."/>
        </authorList>
    </citation>
    <scope>NUCLEOTIDE SEQUENCE</scope>
    <source>
        <strain evidence="1">KasaAsao</strain>
        <tissue evidence="1">Whole Snail</tissue>
    </source>
</reference>
<sequence length="76" mass="8377">MLELIRIECDRKKELNGSAVHGQTARDGVCPQAPGAPLCVVFFVWRSRPPPLGVDVDIVFAHIERPSVTAEQDPHC</sequence>
<comment type="caution">
    <text evidence="1">The sequence shown here is derived from an EMBL/GenBank/DDBJ whole genome shotgun (WGS) entry which is preliminary data.</text>
</comment>
<organism evidence="1 2">
    <name type="scientific">Biomphalaria pfeifferi</name>
    <name type="common">Bloodfluke planorb</name>
    <name type="synonym">Freshwater snail</name>
    <dbReference type="NCBI Taxonomy" id="112525"/>
    <lineage>
        <taxon>Eukaryota</taxon>
        <taxon>Metazoa</taxon>
        <taxon>Spiralia</taxon>
        <taxon>Lophotrochozoa</taxon>
        <taxon>Mollusca</taxon>
        <taxon>Gastropoda</taxon>
        <taxon>Heterobranchia</taxon>
        <taxon>Euthyneura</taxon>
        <taxon>Panpulmonata</taxon>
        <taxon>Hygrophila</taxon>
        <taxon>Lymnaeoidea</taxon>
        <taxon>Planorbidae</taxon>
        <taxon>Biomphalaria</taxon>
    </lineage>
</organism>
<dbReference type="AlphaFoldDB" id="A0AAD8F5B0"/>